<accession>A0A1H9KSP4</accession>
<protein>
    <submittedName>
        <fullName evidence="2">Acetyl-CoA hydrolase/transferase C-terminal domain-containing protein</fullName>
    </submittedName>
</protein>
<keyword evidence="2" id="KW-0808">Transferase</keyword>
<dbReference type="AlphaFoldDB" id="A0A1H9KSP4"/>
<name>A0A1H9KSP4_9GAMM</name>
<dbReference type="EMBL" id="FOFS01000014">
    <property type="protein sequence ID" value="SER01905.1"/>
    <property type="molecule type" value="Genomic_DNA"/>
</dbReference>
<dbReference type="InterPro" id="IPR037171">
    <property type="entry name" value="NagB/RpiA_transferase-like"/>
</dbReference>
<dbReference type="GO" id="GO:0008775">
    <property type="term" value="F:acetate CoA-transferase activity"/>
    <property type="evidence" value="ECO:0007669"/>
    <property type="project" value="InterPro"/>
</dbReference>
<feature type="domain" description="Acetyl-CoA hydrolase/transferase C-terminal" evidence="1">
    <location>
        <begin position="432"/>
        <end position="594"/>
    </location>
</feature>
<dbReference type="SUPFAM" id="SSF100950">
    <property type="entry name" value="NagB/RpiA/CoA transferase-like"/>
    <property type="match status" value="1"/>
</dbReference>
<evidence type="ECO:0000313" key="3">
    <source>
        <dbReference type="Proteomes" id="UP000199233"/>
    </source>
</evidence>
<dbReference type="STRING" id="489703.SAMN04488038_11416"/>
<keyword evidence="3" id="KW-1185">Reference proteome</keyword>
<evidence type="ECO:0000259" key="1">
    <source>
        <dbReference type="Pfam" id="PF13336"/>
    </source>
</evidence>
<dbReference type="Gene3D" id="3.40.1080.10">
    <property type="entry name" value="Glutaconate Coenzyme A-transferase"/>
    <property type="match status" value="1"/>
</dbReference>
<dbReference type="GO" id="GO:0016787">
    <property type="term" value="F:hydrolase activity"/>
    <property type="evidence" value="ECO:0007669"/>
    <property type="project" value="UniProtKB-KW"/>
</dbReference>
<dbReference type="Gene3D" id="3.30.750.70">
    <property type="entry name" value="4-hydroxybutyrate coenzyme like domains"/>
    <property type="match status" value="1"/>
</dbReference>
<dbReference type="InterPro" id="IPR038460">
    <property type="entry name" value="AcetylCoA_hyd_C_sf"/>
</dbReference>
<reference evidence="2 3" key="1">
    <citation type="submission" date="2016-10" db="EMBL/GenBank/DDBJ databases">
        <authorList>
            <person name="de Groot N.N."/>
        </authorList>
    </citation>
    <scope>NUCLEOTIDE SEQUENCE [LARGE SCALE GENOMIC DNA]</scope>
    <source>
        <strain evidence="2 3">DSM 25927</strain>
    </source>
</reference>
<evidence type="ECO:0000313" key="2">
    <source>
        <dbReference type="EMBL" id="SER01905.1"/>
    </source>
</evidence>
<dbReference type="GO" id="GO:0006083">
    <property type="term" value="P:acetate metabolic process"/>
    <property type="evidence" value="ECO:0007669"/>
    <property type="project" value="InterPro"/>
</dbReference>
<dbReference type="InterPro" id="IPR046433">
    <property type="entry name" value="ActCoA_hydro"/>
</dbReference>
<gene>
    <name evidence="2" type="ORF">SAMN04488038_11416</name>
</gene>
<dbReference type="Proteomes" id="UP000199233">
    <property type="component" value="Unassembled WGS sequence"/>
</dbReference>
<dbReference type="PANTHER" id="PTHR21432">
    <property type="entry name" value="ACETYL-COA HYDROLASE-RELATED"/>
    <property type="match status" value="1"/>
</dbReference>
<dbReference type="PANTHER" id="PTHR21432:SF20">
    <property type="entry name" value="ACETYL-COA HYDROLASE"/>
    <property type="match status" value="1"/>
</dbReference>
<dbReference type="Gene3D" id="3.40.1080.20">
    <property type="entry name" value="Acetyl-CoA hydrolase/transferase C-terminal domain"/>
    <property type="match status" value="1"/>
</dbReference>
<keyword evidence="2" id="KW-0378">Hydrolase</keyword>
<dbReference type="InterPro" id="IPR026888">
    <property type="entry name" value="AcetylCoA_hyd_C"/>
</dbReference>
<proteinExistence type="predicted"/>
<organism evidence="2 3">
    <name type="scientific">Solimonas aquatica</name>
    <dbReference type="NCBI Taxonomy" id="489703"/>
    <lineage>
        <taxon>Bacteria</taxon>
        <taxon>Pseudomonadati</taxon>
        <taxon>Pseudomonadota</taxon>
        <taxon>Gammaproteobacteria</taxon>
        <taxon>Nevskiales</taxon>
        <taxon>Nevskiaceae</taxon>
        <taxon>Solimonas</taxon>
    </lineage>
</organism>
<dbReference type="OrthoDB" id="9801795at2"/>
<sequence>MALILQDVDAAVDAILARIGKTIVLGIPLGLGKPVELVNALYRRAEQDASIQLRILTALSLARPEPGKGLEGAFLQPFLDRVYEGVPELDYVRAQREGRLPANIVIEEFFLLTGALLHNAEAQRHYISSNYTHAARDVFARGCNVLAQSVCRREDDASRYSLSCNPDTSPELLRMLREAGRPHLLVGVRNQQLPYFGHDAELPAEAFDLIVEHPRYDSALFSTPKQPIADADYAIGLHASSLVKDGGTLQLGIGSLGDAIVQGLLLRQQNNGEYRALLDALGPTPEQRALSQTLGGREPLQQGVYGATEMFVDGFWHLLRAGILKRRVYDFWALQQLVDEGRCDPDALSPSVLEDFDALGVRTLRGQDFAVLQYHGFFNEATRYEHGHLIAPDGGRVLANFADPGTRAVMAEQCMGQRLRHGIVLHGGFFLGPRDFYRALRELSEAQRDRIGMSGVDRINQLDRNPRLYRLQRRDARFINTTMMATLSGAFVSDGLADGTVVSGVGGQYNFVAQAQQLPGGRSILLLRAVRENHPASSNIVFNYGHITIPRHLRDLLITEYGIAELRSRNDNEVAKALIGIADSRFQPRLLAQAKQAGKIEAGWQIPEAQRHNTPEALAEKLAPYRQRGLLPLLPLGSDFDAVEEALLPALGRLRKLAAETPKWKLLLQLAGFRADTIPESLQPHLRRLKLDQPQTLEQRVARMLLVRLLRD</sequence>
<dbReference type="RefSeq" id="WP_093288810.1">
    <property type="nucleotide sequence ID" value="NZ_FOFS01000014.1"/>
</dbReference>
<dbReference type="Pfam" id="PF13336">
    <property type="entry name" value="AcetylCoA_hyd_C"/>
    <property type="match status" value="1"/>
</dbReference>